<proteinExistence type="inferred from homology"/>
<dbReference type="Proteomes" id="UP000465360">
    <property type="component" value="Unassembled WGS sequence"/>
</dbReference>
<evidence type="ECO:0000259" key="4">
    <source>
        <dbReference type="Pfam" id="PF02129"/>
    </source>
</evidence>
<accession>A0A7I9YSN7</accession>
<keyword evidence="2" id="KW-0378">Hydrolase</keyword>
<evidence type="ECO:0000256" key="2">
    <source>
        <dbReference type="ARBA" id="ARBA00022801"/>
    </source>
</evidence>
<dbReference type="PANTHER" id="PTHR22946">
    <property type="entry name" value="DIENELACTONE HYDROLASE DOMAIN-CONTAINING PROTEIN-RELATED"/>
    <property type="match status" value="1"/>
</dbReference>
<dbReference type="PANTHER" id="PTHR22946:SF9">
    <property type="entry name" value="POLYKETIDE TRANSFERASE AF380"/>
    <property type="match status" value="1"/>
</dbReference>
<dbReference type="RefSeq" id="WP_163715191.1">
    <property type="nucleotide sequence ID" value="NZ_BLKZ01000001.1"/>
</dbReference>
<dbReference type="Gene3D" id="3.40.50.1820">
    <property type="entry name" value="alpha/beta hydrolase"/>
    <property type="match status" value="1"/>
</dbReference>
<organism evidence="5 6">
    <name type="scientific">Mycobacterium bourgelatii</name>
    <dbReference type="NCBI Taxonomy" id="1273442"/>
    <lineage>
        <taxon>Bacteria</taxon>
        <taxon>Bacillati</taxon>
        <taxon>Actinomycetota</taxon>
        <taxon>Actinomycetes</taxon>
        <taxon>Mycobacteriales</taxon>
        <taxon>Mycobacteriaceae</taxon>
        <taxon>Mycobacterium</taxon>
    </lineage>
</organism>
<dbReference type="SUPFAM" id="SSF53474">
    <property type="entry name" value="alpha/beta-Hydrolases"/>
    <property type="match status" value="1"/>
</dbReference>
<evidence type="ECO:0000256" key="1">
    <source>
        <dbReference type="ARBA" id="ARBA00008645"/>
    </source>
</evidence>
<dbReference type="AlphaFoldDB" id="A0A7I9YSN7"/>
<dbReference type="EMBL" id="BLKZ01000001">
    <property type="protein sequence ID" value="GFG91711.1"/>
    <property type="molecule type" value="Genomic_DNA"/>
</dbReference>
<evidence type="ECO:0000313" key="6">
    <source>
        <dbReference type="Proteomes" id="UP000465360"/>
    </source>
</evidence>
<dbReference type="Pfam" id="PF02129">
    <property type="entry name" value="Peptidase_S15"/>
    <property type="match status" value="1"/>
</dbReference>
<dbReference type="GO" id="GO:0052689">
    <property type="term" value="F:carboxylic ester hydrolase activity"/>
    <property type="evidence" value="ECO:0007669"/>
    <property type="project" value="UniProtKB-ARBA"/>
</dbReference>
<reference evidence="5 6" key="1">
    <citation type="journal article" date="2019" name="Emerg. Microbes Infect.">
        <title>Comprehensive subspecies identification of 175 nontuberculous mycobacteria species based on 7547 genomic profiles.</title>
        <authorList>
            <person name="Matsumoto Y."/>
            <person name="Kinjo T."/>
            <person name="Motooka D."/>
            <person name="Nabeya D."/>
            <person name="Jung N."/>
            <person name="Uechi K."/>
            <person name="Horii T."/>
            <person name="Iida T."/>
            <person name="Fujita J."/>
            <person name="Nakamura S."/>
        </authorList>
    </citation>
    <scope>NUCLEOTIDE SEQUENCE [LARGE SCALE GENOMIC DNA]</scope>
    <source>
        <strain evidence="5 6">JCM 30725</strain>
    </source>
</reference>
<evidence type="ECO:0000313" key="5">
    <source>
        <dbReference type="EMBL" id="GFG91711.1"/>
    </source>
</evidence>
<feature type="region of interest" description="Disordered" evidence="3">
    <location>
        <begin position="88"/>
        <end position="120"/>
    </location>
</feature>
<protein>
    <recommendedName>
        <fullName evidence="4">Xaa-Pro dipeptidyl-peptidase-like domain-containing protein</fullName>
    </recommendedName>
</protein>
<feature type="domain" description="Xaa-Pro dipeptidyl-peptidase-like" evidence="4">
    <location>
        <begin position="8"/>
        <end position="100"/>
    </location>
</feature>
<comment type="caution">
    <text evidence="5">The sequence shown here is derived from an EMBL/GenBank/DDBJ whole genome shotgun (WGS) entry which is preliminary data.</text>
</comment>
<dbReference type="InterPro" id="IPR000383">
    <property type="entry name" value="Xaa-Pro-like_dom"/>
</dbReference>
<sequence length="120" mass="12807">MPLGRYEQHFAAAGIVTFAFDYRNLGASDGTPRQRLSLARHRQDIVSALDFVRGLPDIDAGRVGLWGTSLGAMHVLLVASRHRLGAGGASVCAGSADRRRRRRVAGAPTTPGRNRCPTAA</sequence>
<dbReference type="InterPro" id="IPR029058">
    <property type="entry name" value="AB_hydrolase_fold"/>
</dbReference>
<evidence type="ECO:0000256" key="3">
    <source>
        <dbReference type="SAM" id="MobiDB-lite"/>
    </source>
</evidence>
<gene>
    <name evidence="5" type="ORF">MBOU_37530</name>
</gene>
<name>A0A7I9YSN7_MYCBU</name>
<dbReference type="InterPro" id="IPR050261">
    <property type="entry name" value="FrsA_esterase"/>
</dbReference>
<comment type="similarity">
    <text evidence="1">Belongs to the AB hydrolase superfamily.</text>
</comment>
<keyword evidence="6" id="KW-1185">Reference proteome</keyword>